<comment type="caution">
    <text evidence="2">The sequence shown here is derived from an EMBL/GenBank/DDBJ whole genome shotgun (WGS) entry which is preliminary data.</text>
</comment>
<feature type="domain" description="F-box" evidence="1">
    <location>
        <begin position="6"/>
        <end position="43"/>
    </location>
</feature>
<dbReference type="EMBL" id="JAWXYG010000007">
    <property type="protein sequence ID" value="KAK4267317.1"/>
    <property type="molecule type" value="Genomic_DNA"/>
</dbReference>
<dbReference type="Pfam" id="PF00646">
    <property type="entry name" value="F-box"/>
    <property type="match status" value="1"/>
</dbReference>
<evidence type="ECO:0000313" key="3">
    <source>
        <dbReference type="Proteomes" id="UP001293593"/>
    </source>
</evidence>
<proteinExistence type="predicted"/>
<accession>A0AAE1JEJ7</accession>
<protein>
    <recommendedName>
        <fullName evidence="1">F-box domain-containing protein</fullName>
    </recommendedName>
</protein>
<dbReference type="InterPro" id="IPR001810">
    <property type="entry name" value="F-box_dom"/>
</dbReference>
<dbReference type="CDD" id="cd09917">
    <property type="entry name" value="F-box_SF"/>
    <property type="match status" value="1"/>
</dbReference>
<name>A0AAE1JEJ7_9FABA</name>
<evidence type="ECO:0000313" key="2">
    <source>
        <dbReference type="EMBL" id="KAK4267317.1"/>
    </source>
</evidence>
<gene>
    <name evidence="2" type="ORF">QN277_024113</name>
</gene>
<dbReference type="SUPFAM" id="SSF81383">
    <property type="entry name" value="F-box domain"/>
    <property type="match status" value="1"/>
</dbReference>
<dbReference type="SUPFAM" id="SSF52047">
    <property type="entry name" value="RNI-like"/>
    <property type="match status" value="1"/>
</dbReference>
<dbReference type="AlphaFoldDB" id="A0AAE1JEJ7"/>
<reference evidence="2" key="1">
    <citation type="submission" date="2023-10" db="EMBL/GenBank/DDBJ databases">
        <title>Chromosome-level genome of the transformable northern wattle, Acacia crassicarpa.</title>
        <authorList>
            <person name="Massaro I."/>
            <person name="Sinha N.R."/>
            <person name="Poethig S."/>
            <person name="Leichty A.R."/>
        </authorList>
    </citation>
    <scope>NUCLEOTIDE SEQUENCE</scope>
    <source>
        <strain evidence="2">Acra3RX</strain>
        <tissue evidence="2">Leaf</tissue>
    </source>
</reference>
<dbReference type="InterPro" id="IPR050232">
    <property type="entry name" value="FBL13/AtMIF1-like"/>
</dbReference>
<organism evidence="2 3">
    <name type="scientific">Acacia crassicarpa</name>
    <name type="common">northern wattle</name>
    <dbReference type="NCBI Taxonomy" id="499986"/>
    <lineage>
        <taxon>Eukaryota</taxon>
        <taxon>Viridiplantae</taxon>
        <taxon>Streptophyta</taxon>
        <taxon>Embryophyta</taxon>
        <taxon>Tracheophyta</taxon>
        <taxon>Spermatophyta</taxon>
        <taxon>Magnoliopsida</taxon>
        <taxon>eudicotyledons</taxon>
        <taxon>Gunneridae</taxon>
        <taxon>Pentapetalae</taxon>
        <taxon>rosids</taxon>
        <taxon>fabids</taxon>
        <taxon>Fabales</taxon>
        <taxon>Fabaceae</taxon>
        <taxon>Caesalpinioideae</taxon>
        <taxon>mimosoid clade</taxon>
        <taxon>Acacieae</taxon>
        <taxon>Acacia</taxon>
    </lineage>
</organism>
<sequence>MEAEPRDLLSDLPDDILLHIFSFLQVKDILCLRILSTRFNKTLCTATPSFCFSDHYLHPHNCSCTHIFDFMFNTVPKNRPHALIINRVSFSCFCNKPEHRNLHKQWIIQLFKLKPSMFYELSLDYDLPSIFTSLPKFQSLKVLKLNMNQLHSVNMLPQMKLAALETLHIKSIYSLNGLLGEWISQSFPFLKHLFLQKIIIWAVKPDFTIRSSSLVDLVIHDLRSPIPVRIMAQNLRTLSCFIRERVHEYNTKFVLESCVPNLQSLTWVGRRVGVDLETLKNLQVTTNPRFLITRESKWDVLIQLFQAIRSARQLHIDTDVLRQWMRRTIMGILEESVSLKNLSHLQIDVVG</sequence>
<keyword evidence="3" id="KW-1185">Reference proteome</keyword>
<dbReference type="PANTHER" id="PTHR31900:SF32">
    <property type="entry name" value="F-BOX_RNI_FBD-LIKE DOMAIN PROTEIN"/>
    <property type="match status" value="1"/>
</dbReference>
<dbReference type="Proteomes" id="UP001293593">
    <property type="component" value="Unassembled WGS sequence"/>
</dbReference>
<dbReference type="InterPro" id="IPR036047">
    <property type="entry name" value="F-box-like_dom_sf"/>
</dbReference>
<evidence type="ECO:0000259" key="1">
    <source>
        <dbReference type="PROSITE" id="PS50181"/>
    </source>
</evidence>
<dbReference type="Gene3D" id="1.20.1280.50">
    <property type="match status" value="1"/>
</dbReference>
<dbReference type="PANTHER" id="PTHR31900">
    <property type="entry name" value="F-BOX/RNI SUPERFAMILY PROTEIN-RELATED"/>
    <property type="match status" value="1"/>
</dbReference>
<dbReference type="PROSITE" id="PS50181">
    <property type="entry name" value="FBOX"/>
    <property type="match status" value="1"/>
</dbReference>